<dbReference type="Pfam" id="PF21307">
    <property type="entry name" value="Glyco_hydro_95_C"/>
    <property type="match status" value="1"/>
</dbReference>
<evidence type="ECO:0008006" key="6">
    <source>
        <dbReference type="Google" id="ProtNLM"/>
    </source>
</evidence>
<feature type="domain" description="Glycosyl hydrolase family 95 N-terminal" evidence="1">
    <location>
        <begin position="26"/>
        <end position="252"/>
    </location>
</feature>
<dbReference type="Pfam" id="PF14498">
    <property type="entry name" value="Glyco_hyd_65N_2"/>
    <property type="match status" value="1"/>
</dbReference>
<reference evidence="4" key="2">
    <citation type="submission" date="2020-09" db="EMBL/GenBank/DDBJ databases">
        <authorList>
            <person name="Sun Q."/>
            <person name="Sedlacek I."/>
        </authorList>
    </citation>
    <scope>NUCLEOTIDE SEQUENCE</scope>
    <source>
        <strain evidence="4">CCM 8433</strain>
    </source>
</reference>
<dbReference type="GO" id="GO:0004560">
    <property type="term" value="F:alpha-L-fucosidase activity"/>
    <property type="evidence" value="ECO:0007669"/>
    <property type="project" value="InterPro"/>
</dbReference>
<keyword evidence="5" id="KW-1185">Reference proteome</keyword>
<dbReference type="InterPro" id="IPR027414">
    <property type="entry name" value="GH95_N_dom"/>
</dbReference>
<feature type="domain" description="Alpha fucosidase A-like C-terminal" evidence="2">
    <location>
        <begin position="676"/>
        <end position="742"/>
    </location>
</feature>
<dbReference type="Pfam" id="PF22124">
    <property type="entry name" value="Glyco_hydro_95_cat"/>
    <property type="match status" value="1"/>
</dbReference>
<evidence type="ECO:0000259" key="1">
    <source>
        <dbReference type="Pfam" id="PF14498"/>
    </source>
</evidence>
<dbReference type="EMBL" id="BMDT01000003">
    <property type="protein sequence ID" value="GGI65350.1"/>
    <property type="molecule type" value="Genomic_DNA"/>
</dbReference>
<dbReference type="InterPro" id="IPR008928">
    <property type="entry name" value="6-hairpin_glycosidase_sf"/>
</dbReference>
<dbReference type="AlphaFoldDB" id="A0A917JDQ2"/>
<evidence type="ECO:0000259" key="2">
    <source>
        <dbReference type="Pfam" id="PF21307"/>
    </source>
</evidence>
<dbReference type="SUPFAM" id="SSF48208">
    <property type="entry name" value="Six-hairpin glycosidases"/>
    <property type="match status" value="1"/>
</dbReference>
<dbReference type="InterPro" id="IPR016518">
    <property type="entry name" value="Alpha-L-fucosidase"/>
</dbReference>
<name>A0A917JDQ2_9ENTE</name>
<comment type="caution">
    <text evidence="4">The sequence shown here is derived from an EMBL/GenBank/DDBJ whole genome shotgun (WGS) entry which is preliminary data.</text>
</comment>
<evidence type="ECO:0000313" key="4">
    <source>
        <dbReference type="EMBL" id="GGI65350.1"/>
    </source>
</evidence>
<feature type="domain" description="Glycosyl hydrolase family 95 catalytic" evidence="3">
    <location>
        <begin position="279"/>
        <end position="674"/>
    </location>
</feature>
<dbReference type="InterPro" id="IPR049053">
    <property type="entry name" value="AFCA-like_C"/>
</dbReference>
<reference evidence="4" key="1">
    <citation type="journal article" date="2014" name="Int. J. Syst. Evol. Microbiol.">
        <title>Complete genome sequence of Corynebacterium casei LMG S-19264T (=DSM 44701T), isolated from a smear-ripened cheese.</title>
        <authorList>
            <consortium name="US DOE Joint Genome Institute (JGI-PGF)"/>
            <person name="Walter F."/>
            <person name="Albersmeier A."/>
            <person name="Kalinowski J."/>
            <person name="Ruckert C."/>
        </authorList>
    </citation>
    <scope>NUCLEOTIDE SEQUENCE</scope>
    <source>
        <strain evidence="4">CCM 8433</strain>
    </source>
</reference>
<dbReference type="PIRSF" id="PIRSF007663">
    <property type="entry name" value="UCP007663"/>
    <property type="match status" value="1"/>
</dbReference>
<dbReference type="InterPro" id="IPR054363">
    <property type="entry name" value="GH95_cat"/>
</dbReference>
<dbReference type="GO" id="GO:0005975">
    <property type="term" value="P:carbohydrate metabolic process"/>
    <property type="evidence" value="ECO:0007669"/>
    <property type="project" value="InterPro"/>
</dbReference>
<dbReference type="RefSeq" id="WP_188367188.1">
    <property type="nucleotide sequence ID" value="NZ_BMDT01000003.1"/>
</dbReference>
<evidence type="ECO:0000313" key="5">
    <source>
        <dbReference type="Proteomes" id="UP000622610"/>
    </source>
</evidence>
<sequence length="756" mass="85516">MRKKMYFEQPCRLTKRSQPDASDGTWSHFGLPLGNGRMGAMLGGEVFQEVIQFNEETLFNGGPLADQMYQHGNASNRGEDLQEIQALLLAGENEKAAMLCQQQLVGLEAGYGAYQNLGELVIGYQFAETEVSGYRRELDLDQAIHRASFCVGQNQVRRQSFISEPDQLFVHHFSSQTAIDLLIAFQSEHPYRLDQTEQGWQVKGYLQDNQLQFAFELTLLFDQGTLEVSGEMLKLKECSEVTLLVGIVTNYAPDFPKYRQSLPNQRLIEQITKGRQHRFTMLKQRHLVDYQALFNRVDLQLVAQEQDLPVNQIITNGGLPLAELLYHYGRYLLIASSRIGGLPSNLQGVWNETNNPPWGSDYHLNVNLQMNYWGASGANLVETVEPLVAYVEHLRKPGRLTAAAYHGIVSDAENPENGFVAHTQTTPFGFTGPGWDFEWGWSPAAIPWILENLYDVYLFTLDSIYLQKIYPMLKEATRFFEQALVYQANDGNYYSAPAYSPEHGPITLGNVYEHSLIQQLILNTIAAANILACDQENVPKWQALTKQIRVEEVGADGQVKEWFEETTIGSVEKYQDNHRHVSHLLGLYPMHRIQKTTELATAAKMSLEHRGLGTTGWSMIHRGLMWARLGEGAMVEQIIELFLTQCLNQNLFATHPPFQIDANLGYVALVQEALVQSQIGYLEIFPALPPSWKDGQIKGIRCRGNLKVDLKWEASQLIEIIVTTEKAQKIQLVLPNQMKQTTVLTQGKNDISYLIT</sequence>
<protein>
    <recommendedName>
        <fullName evidence="6">Glycosyl hydrolase family 95 N-terminal domain-containing protein</fullName>
    </recommendedName>
</protein>
<evidence type="ECO:0000259" key="3">
    <source>
        <dbReference type="Pfam" id="PF22124"/>
    </source>
</evidence>
<dbReference type="Gene3D" id="1.50.10.10">
    <property type="match status" value="1"/>
</dbReference>
<dbReference type="Proteomes" id="UP000622610">
    <property type="component" value="Unassembled WGS sequence"/>
</dbReference>
<dbReference type="PANTHER" id="PTHR31084:SF19">
    <property type="entry name" value="GLYCOSYL HYDROLASE FAMILY 95 N-TERMINAL DOMAIN-CONTAINING PROTEIN"/>
    <property type="match status" value="1"/>
</dbReference>
<organism evidence="4 5">
    <name type="scientific">Enterococcus alcedinis</name>
    <dbReference type="NCBI Taxonomy" id="1274384"/>
    <lineage>
        <taxon>Bacteria</taxon>
        <taxon>Bacillati</taxon>
        <taxon>Bacillota</taxon>
        <taxon>Bacilli</taxon>
        <taxon>Lactobacillales</taxon>
        <taxon>Enterococcaceae</taxon>
        <taxon>Enterococcus</taxon>
    </lineage>
</organism>
<dbReference type="PANTHER" id="PTHR31084">
    <property type="entry name" value="ALPHA-L-FUCOSIDASE 2"/>
    <property type="match status" value="1"/>
</dbReference>
<gene>
    <name evidence="4" type="ORF">GCM10011482_10040</name>
</gene>
<proteinExistence type="predicted"/>
<accession>A0A917JDQ2</accession>
<dbReference type="InterPro" id="IPR012341">
    <property type="entry name" value="6hp_glycosidase-like_sf"/>
</dbReference>